<dbReference type="RefSeq" id="WP_349169790.1">
    <property type="nucleotide sequence ID" value="NZ_JBBMFO010000001.1"/>
</dbReference>
<evidence type="ECO:0000313" key="2">
    <source>
        <dbReference type="Proteomes" id="UP001447979"/>
    </source>
</evidence>
<dbReference type="Proteomes" id="UP001447979">
    <property type="component" value="Unassembled WGS sequence"/>
</dbReference>
<evidence type="ECO:0000313" key="1">
    <source>
        <dbReference type="EMBL" id="MEQ2400114.1"/>
    </source>
</evidence>
<proteinExistence type="predicted"/>
<protein>
    <submittedName>
        <fullName evidence="1">Uncharacterized protein</fullName>
    </submittedName>
</protein>
<sequence length="60" mass="7361">MILNDEYDHDAVKARRVYEYLYKALADDLVIYPDLFDGVDLEDKEDEEEDAYEEYFRRFK</sequence>
<comment type="caution">
    <text evidence="1">The sequence shown here is derived from an EMBL/GenBank/DDBJ whole genome shotgun (WGS) entry which is preliminary data.</text>
</comment>
<organism evidence="1 2">
    <name type="scientific">Peptoniphilus hominis</name>
    <name type="common">ex Hitch et al. 2025</name>
    <dbReference type="NCBI Taxonomy" id="3133174"/>
    <lineage>
        <taxon>Bacteria</taxon>
        <taxon>Bacillati</taxon>
        <taxon>Bacillota</taxon>
        <taxon>Tissierellia</taxon>
        <taxon>Tissierellales</taxon>
        <taxon>Peptoniphilaceae</taxon>
        <taxon>Peptoniphilus</taxon>
    </lineage>
</organism>
<name>A0ABV1CBC4_9FIRM</name>
<keyword evidence="2" id="KW-1185">Reference proteome</keyword>
<accession>A0ABV1CBC4</accession>
<reference evidence="1 2" key="1">
    <citation type="submission" date="2024-03" db="EMBL/GenBank/DDBJ databases">
        <title>Human intestinal bacterial collection.</title>
        <authorList>
            <person name="Pauvert C."/>
            <person name="Hitch T.C.A."/>
            <person name="Clavel T."/>
        </authorList>
    </citation>
    <scope>NUCLEOTIDE SEQUENCE [LARGE SCALE GENOMIC DNA]</scope>
    <source>
        <strain evidence="1 2">CLA-SR-H025</strain>
    </source>
</reference>
<dbReference type="EMBL" id="JBBMFO010000001">
    <property type="protein sequence ID" value="MEQ2400114.1"/>
    <property type="molecule type" value="Genomic_DNA"/>
</dbReference>
<gene>
    <name evidence="1" type="ORF">WMO19_00690</name>
</gene>